<keyword evidence="2" id="KW-1185">Reference proteome</keyword>
<evidence type="ECO:0000313" key="2">
    <source>
        <dbReference type="Proteomes" id="UP001472677"/>
    </source>
</evidence>
<dbReference type="EMBL" id="JBBPBM010000001">
    <property type="protein sequence ID" value="KAK8602013.1"/>
    <property type="molecule type" value="Genomic_DNA"/>
</dbReference>
<name>A0ABR2GGI0_9ROSI</name>
<dbReference type="Proteomes" id="UP001472677">
    <property type="component" value="Unassembled WGS sequence"/>
</dbReference>
<evidence type="ECO:0000313" key="1">
    <source>
        <dbReference type="EMBL" id="KAK8602013.1"/>
    </source>
</evidence>
<accession>A0ABR2GGI0</accession>
<protein>
    <submittedName>
        <fullName evidence="1">Uncharacterized protein</fullName>
    </submittedName>
</protein>
<reference evidence="1 2" key="1">
    <citation type="journal article" date="2024" name="G3 (Bethesda)">
        <title>Genome assembly of Hibiscus sabdariffa L. provides insights into metabolisms of medicinal natural products.</title>
        <authorList>
            <person name="Kim T."/>
        </authorList>
    </citation>
    <scope>NUCLEOTIDE SEQUENCE [LARGE SCALE GENOMIC DNA]</scope>
    <source>
        <strain evidence="1">TK-2024</strain>
        <tissue evidence="1">Old leaves</tissue>
    </source>
</reference>
<proteinExistence type="predicted"/>
<comment type="caution">
    <text evidence="1">The sequence shown here is derived from an EMBL/GenBank/DDBJ whole genome shotgun (WGS) entry which is preliminary data.</text>
</comment>
<organism evidence="1 2">
    <name type="scientific">Hibiscus sabdariffa</name>
    <name type="common">roselle</name>
    <dbReference type="NCBI Taxonomy" id="183260"/>
    <lineage>
        <taxon>Eukaryota</taxon>
        <taxon>Viridiplantae</taxon>
        <taxon>Streptophyta</taxon>
        <taxon>Embryophyta</taxon>
        <taxon>Tracheophyta</taxon>
        <taxon>Spermatophyta</taxon>
        <taxon>Magnoliopsida</taxon>
        <taxon>eudicotyledons</taxon>
        <taxon>Gunneridae</taxon>
        <taxon>Pentapetalae</taxon>
        <taxon>rosids</taxon>
        <taxon>malvids</taxon>
        <taxon>Malvales</taxon>
        <taxon>Malvaceae</taxon>
        <taxon>Malvoideae</taxon>
        <taxon>Hibiscus</taxon>
    </lineage>
</organism>
<sequence>MIPISDQTRYCYLAHCPNNFCLEEEKLSKEELGVEGLCLDIAGFSYWCYSQSECIIRGAILVVSDDSECNE</sequence>
<gene>
    <name evidence="1" type="ORF">V6N12_051835</name>
</gene>